<evidence type="ECO:0000256" key="1">
    <source>
        <dbReference type="SAM" id="MobiDB-lite"/>
    </source>
</evidence>
<dbReference type="Proteomes" id="UP000054279">
    <property type="component" value="Unassembled WGS sequence"/>
</dbReference>
<proteinExistence type="predicted"/>
<dbReference type="OrthoDB" id="3268787at2759"/>
<name>A0A0C9VPW9_SPHS4</name>
<evidence type="ECO:0000313" key="4">
    <source>
        <dbReference type="Proteomes" id="UP000054279"/>
    </source>
</evidence>
<keyword evidence="4" id="KW-1185">Reference proteome</keyword>
<gene>
    <name evidence="3" type="ORF">M422DRAFT_49195</name>
</gene>
<sequence>MSIHSMSAPPSPTDFTEPQVPPRVQPFWHEDGDIILSVESKDNATEQLFKVHKLFLVFKSPVFRDMIAVGREEEEQATPVVPLRDDSVDDVCALLRVIYEGFEVYGDTMPFDTALGILRLSHKYQMDSLRIAIIRLLKQSWPLNRQEYRSLWRYRPPGSRVLECVKLINTAWRTHTYQLLPTAFYELAVMSLSQDNILSSYLQELSAGDLVRLITGKDKMQRRFHSLLEGCVRDQDILSSISIWQPEEEGISIAMYRQTYSECGHCRHWSLVDTDDSVVHSCPEVFDAWRSIAAKHVFGGYLRLDDLCENIIPSTFTGAGACTPCAEWMVSILENKAKEIWWNIPTDFELPGLDTVEYNETSRNIF</sequence>
<dbReference type="InterPro" id="IPR011333">
    <property type="entry name" value="SKP1/BTB/POZ_sf"/>
</dbReference>
<dbReference type="HOGENOM" id="CLU_756877_0_0_1"/>
<dbReference type="AlphaFoldDB" id="A0A0C9VPW9"/>
<dbReference type="CDD" id="cd18186">
    <property type="entry name" value="BTB_POZ_ZBTB_KLHL-like"/>
    <property type="match status" value="1"/>
</dbReference>
<evidence type="ECO:0000259" key="2">
    <source>
        <dbReference type="PROSITE" id="PS50097"/>
    </source>
</evidence>
<reference evidence="3 4" key="1">
    <citation type="submission" date="2014-06" db="EMBL/GenBank/DDBJ databases">
        <title>Evolutionary Origins and Diversification of the Mycorrhizal Mutualists.</title>
        <authorList>
            <consortium name="DOE Joint Genome Institute"/>
            <consortium name="Mycorrhizal Genomics Consortium"/>
            <person name="Kohler A."/>
            <person name="Kuo A."/>
            <person name="Nagy L.G."/>
            <person name="Floudas D."/>
            <person name="Copeland A."/>
            <person name="Barry K.W."/>
            <person name="Cichocki N."/>
            <person name="Veneault-Fourrey C."/>
            <person name="LaButti K."/>
            <person name="Lindquist E.A."/>
            <person name="Lipzen A."/>
            <person name="Lundell T."/>
            <person name="Morin E."/>
            <person name="Murat C."/>
            <person name="Riley R."/>
            <person name="Ohm R."/>
            <person name="Sun H."/>
            <person name="Tunlid A."/>
            <person name="Henrissat B."/>
            <person name="Grigoriev I.V."/>
            <person name="Hibbett D.S."/>
            <person name="Martin F."/>
        </authorList>
    </citation>
    <scope>NUCLEOTIDE SEQUENCE [LARGE SCALE GENOMIC DNA]</scope>
    <source>
        <strain evidence="3 4">SS14</strain>
    </source>
</reference>
<dbReference type="Pfam" id="PF00651">
    <property type="entry name" value="BTB"/>
    <property type="match status" value="1"/>
</dbReference>
<dbReference type="PROSITE" id="PS50097">
    <property type="entry name" value="BTB"/>
    <property type="match status" value="1"/>
</dbReference>
<organism evidence="3 4">
    <name type="scientific">Sphaerobolus stellatus (strain SS14)</name>
    <dbReference type="NCBI Taxonomy" id="990650"/>
    <lineage>
        <taxon>Eukaryota</taxon>
        <taxon>Fungi</taxon>
        <taxon>Dikarya</taxon>
        <taxon>Basidiomycota</taxon>
        <taxon>Agaricomycotina</taxon>
        <taxon>Agaricomycetes</taxon>
        <taxon>Phallomycetidae</taxon>
        <taxon>Geastrales</taxon>
        <taxon>Sphaerobolaceae</taxon>
        <taxon>Sphaerobolus</taxon>
    </lineage>
</organism>
<dbReference type="InterPro" id="IPR000210">
    <property type="entry name" value="BTB/POZ_dom"/>
</dbReference>
<dbReference type="EMBL" id="KN837145">
    <property type="protein sequence ID" value="KIJ40240.1"/>
    <property type="molecule type" value="Genomic_DNA"/>
</dbReference>
<dbReference type="Gene3D" id="3.30.710.10">
    <property type="entry name" value="Potassium Channel Kv1.1, Chain A"/>
    <property type="match status" value="1"/>
</dbReference>
<feature type="region of interest" description="Disordered" evidence="1">
    <location>
        <begin position="1"/>
        <end position="22"/>
    </location>
</feature>
<evidence type="ECO:0000313" key="3">
    <source>
        <dbReference type="EMBL" id="KIJ40240.1"/>
    </source>
</evidence>
<protein>
    <recommendedName>
        <fullName evidence="2">BTB domain-containing protein</fullName>
    </recommendedName>
</protein>
<accession>A0A0C9VPW9</accession>
<dbReference type="SMART" id="SM00225">
    <property type="entry name" value="BTB"/>
    <property type="match status" value="1"/>
</dbReference>
<dbReference type="SUPFAM" id="SSF54695">
    <property type="entry name" value="POZ domain"/>
    <property type="match status" value="1"/>
</dbReference>
<feature type="domain" description="BTB" evidence="2">
    <location>
        <begin position="32"/>
        <end position="101"/>
    </location>
</feature>